<feature type="chain" id="PRO_5003161402" description="Flavin reductase like domain-containing protein" evidence="2">
    <location>
        <begin position="24"/>
        <end position="219"/>
    </location>
</feature>
<dbReference type="RefSeq" id="WP_007213297.1">
    <property type="nucleotide sequence ID" value="NZ_EQ973491.1"/>
</dbReference>
<reference evidence="4 5" key="2">
    <citation type="submission" date="2009-01" db="EMBL/GenBank/DDBJ databases">
        <title>Draft genome sequence of Bacteroides cellulosilyticus (DSM 14838).</title>
        <authorList>
            <person name="Sudarsanam P."/>
            <person name="Ley R."/>
            <person name="Guruge J."/>
            <person name="Turnbaugh P.J."/>
            <person name="Mahowald M."/>
            <person name="Liep D."/>
            <person name="Gordon J."/>
        </authorList>
    </citation>
    <scope>NUCLEOTIDE SEQUENCE [LARGE SCALE GENOMIC DNA]</scope>
    <source>
        <strain evidence="4 5">DSM 14838</strain>
    </source>
</reference>
<comment type="similarity">
    <text evidence="1">Belongs to the flavoredoxin family.</text>
</comment>
<protein>
    <recommendedName>
        <fullName evidence="3">Flavin reductase like domain-containing protein</fullName>
    </recommendedName>
</protein>
<name>E2NI19_9BACE</name>
<reference evidence="4 5" key="1">
    <citation type="submission" date="2008-12" db="EMBL/GenBank/DDBJ databases">
        <authorList>
            <person name="Fulton L."/>
            <person name="Clifton S."/>
            <person name="Fulton B."/>
            <person name="Xu J."/>
            <person name="Minx P."/>
            <person name="Pepin K.H."/>
            <person name="Johnson M."/>
            <person name="Bhonagiri V."/>
            <person name="Nash W.E."/>
            <person name="Mardis E.R."/>
            <person name="Wilson R.K."/>
        </authorList>
    </citation>
    <scope>NUCLEOTIDE SEQUENCE [LARGE SCALE GENOMIC DNA]</scope>
    <source>
        <strain evidence="4 5">DSM 14838</strain>
    </source>
</reference>
<evidence type="ECO:0000313" key="5">
    <source>
        <dbReference type="Proteomes" id="UP000003711"/>
    </source>
</evidence>
<evidence type="ECO:0000313" key="4">
    <source>
        <dbReference type="EMBL" id="EEF88433.1"/>
    </source>
</evidence>
<dbReference type="Gene3D" id="2.30.110.10">
    <property type="entry name" value="Electron Transport, Fmn-binding Protein, Chain A"/>
    <property type="match status" value="1"/>
</dbReference>
<feature type="domain" description="Flavin reductase like" evidence="3">
    <location>
        <begin position="69"/>
        <end position="218"/>
    </location>
</feature>
<accession>E2NI19</accession>
<dbReference type="PANTHER" id="PTHR43567:SF5">
    <property type="entry name" value="HYPOTHETICAL CYTOSOLIC PROTEIN"/>
    <property type="match status" value="1"/>
</dbReference>
<dbReference type="GO" id="GO:0016646">
    <property type="term" value="F:oxidoreductase activity, acting on the CH-NH group of donors, NAD or NADP as acceptor"/>
    <property type="evidence" value="ECO:0007669"/>
    <property type="project" value="UniProtKB-ARBA"/>
</dbReference>
<gene>
    <name evidence="4" type="ORF">BACCELL_03950</name>
</gene>
<organism evidence="4 5">
    <name type="scientific">Bacteroides cellulosilyticus DSM 14838</name>
    <dbReference type="NCBI Taxonomy" id="537012"/>
    <lineage>
        <taxon>Bacteria</taxon>
        <taxon>Pseudomonadati</taxon>
        <taxon>Bacteroidota</taxon>
        <taxon>Bacteroidia</taxon>
        <taxon>Bacteroidales</taxon>
        <taxon>Bacteroidaceae</taxon>
        <taxon>Bacteroides</taxon>
    </lineage>
</organism>
<feature type="signal peptide" evidence="2">
    <location>
        <begin position="1"/>
        <end position="23"/>
    </location>
</feature>
<dbReference type="InterPro" id="IPR052174">
    <property type="entry name" value="Flavoredoxin"/>
</dbReference>
<dbReference type="Proteomes" id="UP000003711">
    <property type="component" value="Unassembled WGS sequence"/>
</dbReference>
<sequence>SMKTTILLPVISLFLFLASCTNPSDKKVNDQTSESSESGVTSTDWQSRYDKLEASDLSDNVIQLIGKEWMLVTAGDESSYNTMTASWGGMGYIWERPSTFIFIRDTRYTYQFLQQHESFTLSFFNEKYRNALRICGTVSGRNTDKVKEAGLIPLETPSGLMSFEEARMIIECKKMFIQELDYANLTEPYKSKIMEEAYKNELSKHQMFISEIVNIWIKK</sequence>
<feature type="non-terminal residue" evidence="4">
    <location>
        <position position="1"/>
    </location>
</feature>
<evidence type="ECO:0000259" key="3">
    <source>
        <dbReference type="Pfam" id="PF01613"/>
    </source>
</evidence>
<dbReference type="EMBL" id="ACCH01000291">
    <property type="protein sequence ID" value="EEF88433.1"/>
    <property type="molecule type" value="Genomic_DNA"/>
</dbReference>
<evidence type="ECO:0000256" key="2">
    <source>
        <dbReference type="SAM" id="SignalP"/>
    </source>
</evidence>
<dbReference type="Pfam" id="PF01613">
    <property type="entry name" value="Flavin_Reduct"/>
    <property type="match status" value="1"/>
</dbReference>
<dbReference type="InterPro" id="IPR002563">
    <property type="entry name" value="Flavin_Rdtase-like_dom"/>
</dbReference>
<dbReference type="SUPFAM" id="SSF50475">
    <property type="entry name" value="FMN-binding split barrel"/>
    <property type="match status" value="1"/>
</dbReference>
<dbReference type="InterPro" id="IPR012349">
    <property type="entry name" value="Split_barrel_FMN-bd"/>
</dbReference>
<dbReference type="PANTHER" id="PTHR43567">
    <property type="entry name" value="FLAVOREDOXIN-RELATED-RELATED"/>
    <property type="match status" value="1"/>
</dbReference>
<comment type="caution">
    <text evidence="4">The sequence shown here is derived from an EMBL/GenBank/DDBJ whole genome shotgun (WGS) entry which is preliminary data.</text>
</comment>
<evidence type="ECO:0000256" key="1">
    <source>
        <dbReference type="ARBA" id="ARBA00038054"/>
    </source>
</evidence>
<proteinExistence type="inferred from homology"/>
<dbReference type="AlphaFoldDB" id="E2NI19"/>
<dbReference type="HOGENOM" id="CLU_1258422_0_0_10"/>
<keyword evidence="2" id="KW-0732">Signal</keyword>
<dbReference type="GO" id="GO:0010181">
    <property type="term" value="F:FMN binding"/>
    <property type="evidence" value="ECO:0007669"/>
    <property type="project" value="InterPro"/>
</dbReference>